<gene>
    <name evidence="1" type="ORF">TRIUR3_21835</name>
</gene>
<dbReference type="PANTHER" id="PTHR36074:SF1">
    <property type="entry name" value="ISOPENTENYL-DIPHOSPHATE DELTA-ISOMERASE"/>
    <property type="match status" value="1"/>
</dbReference>
<proteinExistence type="predicted"/>
<name>M8A4F1_TRIUA</name>
<dbReference type="eggNOG" id="ENOG502QT98">
    <property type="taxonomic scope" value="Eukaryota"/>
</dbReference>
<dbReference type="PANTHER" id="PTHR36074">
    <property type="entry name" value="ISOPENTENYL-DIPHOSPHATE DELTA-ISOMERASE"/>
    <property type="match status" value="1"/>
</dbReference>
<dbReference type="STRING" id="4572.M8A4F1"/>
<dbReference type="AlphaFoldDB" id="M8A4F1"/>
<reference evidence="1" key="1">
    <citation type="journal article" date="2013" name="Nature">
        <title>Draft genome of the wheat A-genome progenitor Triticum urartu.</title>
        <authorList>
            <person name="Ling H.Q."/>
            <person name="Zhao S."/>
            <person name="Liu D."/>
            <person name="Wang J."/>
            <person name="Sun H."/>
            <person name="Zhang C."/>
            <person name="Fan H."/>
            <person name="Li D."/>
            <person name="Dong L."/>
            <person name="Tao Y."/>
            <person name="Gao C."/>
            <person name="Wu H."/>
            <person name="Li Y."/>
            <person name="Cui Y."/>
            <person name="Guo X."/>
            <person name="Zheng S."/>
            <person name="Wang B."/>
            <person name="Yu K."/>
            <person name="Liang Q."/>
            <person name="Yang W."/>
            <person name="Lou X."/>
            <person name="Chen J."/>
            <person name="Feng M."/>
            <person name="Jian J."/>
            <person name="Zhang X."/>
            <person name="Luo G."/>
            <person name="Jiang Y."/>
            <person name="Liu J."/>
            <person name="Wang Z."/>
            <person name="Sha Y."/>
            <person name="Zhang B."/>
            <person name="Wu H."/>
            <person name="Tang D."/>
            <person name="Shen Q."/>
            <person name="Xue P."/>
            <person name="Zou S."/>
            <person name="Wang X."/>
            <person name="Liu X."/>
            <person name="Wang F."/>
            <person name="Yang Y."/>
            <person name="An X."/>
            <person name="Dong Z."/>
            <person name="Zhang K."/>
            <person name="Zhang X."/>
            <person name="Luo M.C."/>
            <person name="Dvorak J."/>
            <person name="Tong Y."/>
            <person name="Wang J."/>
            <person name="Yang H."/>
            <person name="Li Z."/>
            <person name="Wang D."/>
            <person name="Zhang A."/>
            <person name="Wang J."/>
        </authorList>
    </citation>
    <scope>NUCLEOTIDE SEQUENCE</scope>
</reference>
<organism evidence="1">
    <name type="scientific">Triticum urartu</name>
    <name type="common">Red wild einkorn</name>
    <name type="synonym">Crithodium urartu</name>
    <dbReference type="NCBI Taxonomy" id="4572"/>
    <lineage>
        <taxon>Eukaryota</taxon>
        <taxon>Viridiplantae</taxon>
        <taxon>Streptophyta</taxon>
        <taxon>Embryophyta</taxon>
        <taxon>Tracheophyta</taxon>
        <taxon>Spermatophyta</taxon>
        <taxon>Magnoliopsida</taxon>
        <taxon>Liliopsida</taxon>
        <taxon>Poales</taxon>
        <taxon>Poaceae</taxon>
        <taxon>BOP clade</taxon>
        <taxon>Pooideae</taxon>
        <taxon>Triticodae</taxon>
        <taxon>Triticeae</taxon>
        <taxon>Triticinae</taxon>
        <taxon>Triticum</taxon>
    </lineage>
</organism>
<protein>
    <submittedName>
        <fullName evidence="1">Uncharacterized protein</fullName>
    </submittedName>
</protein>
<sequence>MPCSATSSYIFPGFTVAHCDAGATYGSIDSPDLANDLNEKIHDSIHDLQLPIKEYPLELKPLLYAFGFKHLSMTTIRAFLLYYLPLLEPRPPTDDDDDDDLLQDDSERPPVDLVTPFHNSLKQIAREISVVTTRRVFERIAVRHVSQRTAWKLLKDAAKSSKRKALRGMSIPEYTYCVARTTFRAHALGVAATWVVQSVVQVYKCFIRQPDNDDELFDEKEKLRLFARRIYSVTIKCGFSLVFASIGAGLGVLLHPVHGQWIGCILGDFAGPVVAILIFEKLQFPLEATVLRCRASHFELKGTFLSTGLLNFYRGTNIGTFHESQGRNHGHHAKEHRLRHHANWVTGSGSADGVTKLQL</sequence>
<evidence type="ECO:0000313" key="1">
    <source>
        <dbReference type="EMBL" id="EMS55324.1"/>
    </source>
</evidence>
<dbReference type="EMBL" id="KD171711">
    <property type="protein sequence ID" value="EMS55324.1"/>
    <property type="molecule type" value="Genomic_DNA"/>
</dbReference>
<dbReference type="OMA" id="KHYNIEP"/>
<accession>M8A4F1</accession>